<keyword evidence="6 14" id="KW-0418">Kinase</keyword>
<dbReference type="GO" id="GO:0008654">
    <property type="term" value="P:phospholipid biosynthetic process"/>
    <property type="evidence" value="ECO:0007669"/>
    <property type="project" value="UniProtKB-KW"/>
</dbReference>
<keyword evidence="9" id="KW-0443">Lipid metabolism</keyword>
<evidence type="ECO:0000256" key="12">
    <source>
        <dbReference type="SAM" id="MobiDB-lite"/>
    </source>
</evidence>
<dbReference type="GO" id="GO:0016301">
    <property type="term" value="F:kinase activity"/>
    <property type="evidence" value="ECO:0007669"/>
    <property type="project" value="UniProtKB-KW"/>
</dbReference>
<dbReference type="Gene3D" id="3.40.50.10330">
    <property type="entry name" value="Probable inorganic polyphosphate/atp-NAD kinase, domain 1"/>
    <property type="match status" value="1"/>
</dbReference>
<organism evidence="14 15">
    <name type="scientific">Stappia sediminis</name>
    <dbReference type="NCBI Taxonomy" id="2692190"/>
    <lineage>
        <taxon>Bacteria</taxon>
        <taxon>Pseudomonadati</taxon>
        <taxon>Pseudomonadota</taxon>
        <taxon>Alphaproteobacteria</taxon>
        <taxon>Hyphomicrobiales</taxon>
        <taxon>Stappiaceae</taxon>
        <taxon>Stappia</taxon>
    </lineage>
</organism>
<keyword evidence="5" id="KW-0547">Nucleotide-binding</keyword>
<keyword evidence="8" id="KW-0460">Magnesium</keyword>
<evidence type="ECO:0000256" key="7">
    <source>
        <dbReference type="ARBA" id="ARBA00022840"/>
    </source>
</evidence>
<feature type="region of interest" description="Disordered" evidence="12">
    <location>
        <begin position="1"/>
        <end position="25"/>
    </location>
</feature>
<evidence type="ECO:0000256" key="10">
    <source>
        <dbReference type="ARBA" id="ARBA00023209"/>
    </source>
</evidence>
<evidence type="ECO:0000256" key="8">
    <source>
        <dbReference type="ARBA" id="ARBA00022842"/>
    </source>
</evidence>
<evidence type="ECO:0000313" key="14">
    <source>
        <dbReference type="EMBL" id="MXN66102.1"/>
    </source>
</evidence>
<keyword evidence="3" id="KW-0808">Transferase</keyword>
<evidence type="ECO:0000256" key="6">
    <source>
        <dbReference type="ARBA" id="ARBA00022777"/>
    </source>
</evidence>
<evidence type="ECO:0000313" key="15">
    <source>
        <dbReference type="Proteomes" id="UP000433101"/>
    </source>
</evidence>
<evidence type="ECO:0000259" key="13">
    <source>
        <dbReference type="PROSITE" id="PS50146"/>
    </source>
</evidence>
<reference evidence="14 15" key="1">
    <citation type="submission" date="2019-12" db="EMBL/GenBank/DDBJ databases">
        <authorList>
            <person name="Li M."/>
        </authorList>
    </citation>
    <scope>NUCLEOTIDE SEQUENCE [LARGE SCALE GENOMIC DNA]</scope>
    <source>
        <strain evidence="14 15">GBMRC 2046</strain>
    </source>
</reference>
<dbReference type="Gene3D" id="2.60.200.40">
    <property type="match status" value="1"/>
</dbReference>
<keyword evidence="2" id="KW-0444">Lipid biosynthesis</keyword>
<feature type="domain" description="DAGKc" evidence="13">
    <location>
        <begin position="29"/>
        <end position="159"/>
    </location>
</feature>
<dbReference type="SMART" id="SM00046">
    <property type="entry name" value="DAGKc"/>
    <property type="match status" value="1"/>
</dbReference>
<evidence type="ECO:0000256" key="5">
    <source>
        <dbReference type="ARBA" id="ARBA00022741"/>
    </source>
</evidence>
<dbReference type="PANTHER" id="PTHR12358">
    <property type="entry name" value="SPHINGOSINE KINASE"/>
    <property type="match status" value="1"/>
</dbReference>
<keyword evidence="15" id="KW-1185">Reference proteome</keyword>
<dbReference type="PROSITE" id="PS50146">
    <property type="entry name" value="DAGK"/>
    <property type="match status" value="1"/>
</dbReference>
<dbReference type="AlphaFoldDB" id="A0A7X3LVY1"/>
<dbReference type="NCBIfam" id="TIGR00147">
    <property type="entry name" value="YegS/Rv2252/BmrU family lipid kinase"/>
    <property type="match status" value="1"/>
</dbReference>
<evidence type="ECO:0000256" key="1">
    <source>
        <dbReference type="ARBA" id="ARBA00001946"/>
    </source>
</evidence>
<protein>
    <submittedName>
        <fullName evidence="14">YegS/Rv2252/BmrU family lipid kinase</fullName>
    </submittedName>
</protein>
<evidence type="ECO:0000256" key="2">
    <source>
        <dbReference type="ARBA" id="ARBA00022516"/>
    </source>
</evidence>
<dbReference type="GO" id="GO:0046872">
    <property type="term" value="F:metal ion binding"/>
    <property type="evidence" value="ECO:0007669"/>
    <property type="project" value="UniProtKB-KW"/>
</dbReference>
<keyword evidence="7" id="KW-0067">ATP-binding</keyword>
<dbReference type="GO" id="GO:0005524">
    <property type="term" value="F:ATP binding"/>
    <property type="evidence" value="ECO:0007669"/>
    <property type="project" value="UniProtKB-KW"/>
</dbReference>
<name>A0A7X3LVY1_9HYPH</name>
<dbReference type="EMBL" id="WUMV01000007">
    <property type="protein sequence ID" value="MXN66102.1"/>
    <property type="molecule type" value="Genomic_DNA"/>
</dbReference>
<comment type="cofactor">
    <cofactor evidence="1">
        <name>Mg(2+)</name>
        <dbReference type="ChEBI" id="CHEBI:18420"/>
    </cofactor>
</comment>
<keyword evidence="11" id="KW-1208">Phospholipid metabolism</keyword>
<dbReference type="InterPro" id="IPR005218">
    <property type="entry name" value="Diacylglycerol/lipid_kinase"/>
</dbReference>
<dbReference type="SUPFAM" id="SSF111331">
    <property type="entry name" value="NAD kinase/diacylglycerol kinase-like"/>
    <property type="match status" value="1"/>
</dbReference>
<evidence type="ECO:0000256" key="3">
    <source>
        <dbReference type="ARBA" id="ARBA00022679"/>
    </source>
</evidence>
<keyword evidence="4" id="KW-0479">Metal-binding</keyword>
<accession>A0A7X3LVY1</accession>
<dbReference type="GO" id="GO:0005886">
    <property type="term" value="C:plasma membrane"/>
    <property type="evidence" value="ECO:0007669"/>
    <property type="project" value="TreeGrafter"/>
</dbReference>
<sequence length="322" mass="33627">MKPSGPGRLHAATGPGAGANTVPGAVEPGQARRILIIANPTAGGFNARTLEEIAEKLRTGGHHVHIQLTRRAGEIGATCAGPTLKADVVVIAGGDGSINEAITGFGERADPPALAVVPFGTANVLAQELKLPFKPARIAEMILADRRKPLHYGLANGHPFVLMASAGVDAQVVHAIPLDLKRRFGKLAYVLTALKIAFSGRKGSDIEVLTQGETIRCRLAVITNGKCYGGPFVICPEAAVTEPGLHLVALRRDDIAASLWAGIALALGRIHKARNVITRPVSHAEIRSSAPVAAQIDGDPFGMTPLVVEAVQNTVPIIVPRP</sequence>
<dbReference type="Proteomes" id="UP000433101">
    <property type="component" value="Unassembled WGS sequence"/>
</dbReference>
<dbReference type="InterPro" id="IPR016064">
    <property type="entry name" value="NAD/diacylglycerol_kinase_sf"/>
</dbReference>
<dbReference type="InterPro" id="IPR017438">
    <property type="entry name" value="ATP-NAD_kinase_N"/>
</dbReference>
<proteinExistence type="predicted"/>
<evidence type="ECO:0000256" key="9">
    <source>
        <dbReference type="ARBA" id="ARBA00023098"/>
    </source>
</evidence>
<dbReference type="Pfam" id="PF00781">
    <property type="entry name" value="DAGK_cat"/>
    <property type="match status" value="1"/>
</dbReference>
<dbReference type="Pfam" id="PF19279">
    <property type="entry name" value="YegS_C"/>
    <property type="match status" value="1"/>
</dbReference>
<evidence type="ECO:0000256" key="4">
    <source>
        <dbReference type="ARBA" id="ARBA00022723"/>
    </source>
</evidence>
<comment type="caution">
    <text evidence="14">The sequence shown here is derived from an EMBL/GenBank/DDBJ whole genome shotgun (WGS) entry which is preliminary data.</text>
</comment>
<keyword evidence="10" id="KW-0594">Phospholipid biosynthesis</keyword>
<dbReference type="InterPro" id="IPR045540">
    <property type="entry name" value="YegS/DAGK_C"/>
</dbReference>
<dbReference type="InterPro" id="IPR050187">
    <property type="entry name" value="Lipid_Phosphate_FormReg"/>
</dbReference>
<dbReference type="PANTHER" id="PTHR12358:SF106">
    <property type="entry name" value="LIPID KINASE YEGS"/>
    <property type="match status" value="1"/>
</dbReference>
<evidence type="ECO:0000256" key="11">
    <source>
        <dbReference type="ARBA" id="ARBA00023264"/>
    </source>
</evidence>
<dbReference type="InterPro" id="IPR001206">
    <property type="entry name" value="Diacylglycerol_kinase_cat_dom"/>
</dbReference>
<gene>
    <name evidence="14" type="ORF">GR183_14400</name>
</gene>